<gene>
    <name evidence="1" type="ORF">PHYBLDRAFT_70059</name>
</gene>
<dbReference type="Proteomes" id="UP000077315">
    <property type="component" value="Unassembled WGS sequence"/>
</dbReference>
<reference evidence="2" key="1">
    <citation type="submission" date="2015-06" db="EMBL/GenBank/DDBJ databases">
        <title>Expansion of signal transduction pathways in fungi by whole-genome duplication.</title>
        <authorList>
            <consortium name="DOE Joint Genome Institute"/>
            <person name="Corrochano L.M."/>
            <person name="Kuo A."/>
            <person name="Marcet-Houben M."/>
            <person name="Polaino S."/>
            <person name="Salamov A."/>
            <person name="Villalobos J.M."/>
            <person name="Alvarez M.I."/>
            <person name="Avalos J."/>
            <person name="Benito E.P."/>
            <person name="Benoit I."/>
            <person name="Burger G."/>
            <person name="Camino L.P."/>
            <person name="Canovas D."/>
            <person name="Cerda-Olmedo E."/>
            <person name="Cheng J.-F."/>
            <person name="Dominguez A."/>
            <person name="Elias M."/>
            <person name="Eslava A.P."/>
            <person name="Glaser F."/>
            <person name="Grimwood J."/>
            <person name="Gutierrez G."/>
            <person name="Heitman J."/>
            <person name="Henrissat B."/>
            <person name="Iturriaga E.A."/>
            <person name="Lang B.F."/>
            <person name="Lavin J.L."/>
            <person name="Lee S."/>
            <person name="Li W."/>
            <person name="Lindquist E."/>
            <person name="Lopez-Garcia S."/>
            <person name="Luque E.M."/>
            <person name="Marcos A.T."/>
            <person name="Martin J."/>
            <person name="McCluskey K."/>
            <person name="Medina H.R."/>
            <person name="Miralles-Duran A."/>
            <person name="Miyazaki A."/>
            <person name="Munoz-Torres E."/>
            <person name="Oguiza J.A."/>
            <person name="Ohm R."/>
            <person name="Olmedo M."/>
            <person name="Orejas M."/>
            <person name="Ortiz-Castellanos L."/>
            <person name="Pisabarro A.G."/>
            <person name="Rodriguez-Romero J."/>
            <person name="Ruiz-Herrera J."/>
            <person name="Ruiz-Vazquez R."/>
            <person name="Sanz C."/>
            <person name="Schackwitz W."/>
            <person name="Schmutz J."/>
            <person name="Shahriari M."/>
            <person name="Shelest E."/>
            <person name="Silva-Franco F."/>
            <person name="Soanes D."/>
            <person name="Syed K."/>
            <person name="Tagua V.G."/>
            <person name="Talbot N.J."/>
            <person name="Thon M."/>
            <person name="De vries R.P."/>
            <person name="Wiebenga A."/>
            <person name="Yadav J.S."/>
            <person name="Braun E.L."/>
            <person name="Baker S."/>
            <person name="Garre V."/>
            <person name="Horwitz B."/>
            <person name="Torres-Martinez S."/>
            <person name="Idnurm A."/>
            <person name="Herrera-Estrella A."/>
            <person name="Gabaldon T."/>
            <person name="Grigoriev I.V."/>
        </authorList>
    </citation>
    <scope>NUCLEOTIDE SEQUENCE [LARGE SCALE GENOMIC DNA]</scope>
    <source>
        <strain evidence="2">NRRL 1555(-)</strain>
    </source>
</reference>
<evidence type="ECO:0000313" key="2">
    <source>
        <dbReference type="Proteomes" id="UP000077315"/>
    </source>
</evidence>
<dbReference type="GeneID" id="29003113"/>
<dbReference type="AlphaFoldDB" id="A0A167M2X0"/>
<name>A0A167M2X0_PHYB8</name>
<dbReference type="InParanoid" id="A0A167M2X0"/>
<dbReference type="EMBL" id="KV440985">
    <property type="protein sequence ID" value="OAD71609.1"/>
    <property type="molecule type" value="Genomic_DNA"/>
</dbReference>
<sequence length="168" mass="19011">MNNTDYTILQILQGMQETLFALQKGQEELQIRQDALKKDMNGQESPEPAIVHNNLSGAIPRPVPNIKDITLVHIYRMMSHNLGVELDKGNKAILHSCTGFVCDELATLPSVQALGQYPNWSTISQENKNWACTRHACLLRSNGIDFTRCHKNWASVAKVSQLWKNRKK</sequence>
<protein>
    <submittedName>
        <fullName evidence="1">Uncharacterized protein</fullName>
    </submittedName>
</protein>
<organism evidence="1 2">
    <name type="scientific">Phycomyces blakesleeanus (strain ATCC 8743b / DSM 1359 / FGSC 10004 / NBRC 33097 / NRRL 1555)</name>
    <dbReference type="NCBI Taxonomy" id="763407"/>
    <lineage>
        <taxon>Eukaryota</taxon>
        <taxon>Fungi</taxon>
        <taxon>Fungi incertae sedis</taxon>
        <taxon>Mucoromycota</taxon>
        <taxon>Mucoromycotina</taxon>
        <taxon>Mucoromycetes</taxon>
        <taxon>Mucorales</taxon>
        <taxon>Phycomycetaceae</taxon>
        <taxon>Phycomyces</taxon>
    </lineage>
</organism>
<proteinExistence type="predicted"/>
<evidence type="ECO:0000313" key="1">
    <source>
        <dbReference type="EMBL" id="OAD71609.1"/>
    </source>
</evidence>
<keyword evidence="2" id="KW-1185">Reference proteome</keyword>
<dbReference type="RefSeq" id="XP_018289649.1">
    <property type="nucleotide sequence ID" value="XM_018442207.1"/>
</dbReference>
<accession>A0A167M2X0</accession>
<dbReference type="VEuPathDB" id="FungiDB:PHYBLDRAFT_70059"/>